<evidence type="ECO:0000313" key="12">
    <source>
        <dbReference type="Proteomes" id="UP001374579"/>
    </source>
</evidence>
<dbReference type="GO" id="GO:0003711">
    <property type="term" value="F:transcription elongation factor activity"/>
    <property type="evidence" value="ECO:0007669"/>
    <property type="project" value="TreeGrafter"/>
</dbReference>
<keyword evidence="3" id="KW-0597">Phosphoprotein</keyword>
<proteinExistence type="inferred from homology"/>
<evidence type="ECO:0000256" key="6">
    <source>
        <dbReference type="ARBA" id="ARBA00023163"/>
    </source>
</evidence>
<evidence type="ECO:0000313" key="10">
    <source>
        <dbReference type="EMBL" id="KAK7110499.1"/>
    </source>
</evidence>
<accession>A0AAN9BSR2</accession>
<evidence type="ECO:0000256" key="1">
    <source>
        <dbReference type="ARBA" id="ARBA00004123"/>
    </source>
</evidence>
<keyword evidence="12" id="KW-1185">Reference proteome</keyword>
<protein>
    <recommendedName>
        <fullName evidence="9">Transcription elongation factor Eaf N-terminal domain-containing protein</fullName>
    </recommendedName>
</protein>
<dbReference type="PANTHER" id="PTHR15970:SF2">
    <property type="entry name" value="ELL-ASSOCIATED FACTOR EAF"/>
    <property type="match status" value="1"/>
</dbReference>
<dbReference type="GO" id="GO:0006368">
    <property type="term" value="P:transcription elongation by RNA polymerase II"/>
    <property type="evidence" value="ECO:0007669"/>
    <property type="project" value="InterPro"/>
</dbReference>
<keyword evidence="6" id="KW-0804">Transcription</keyword>
<evidence type="ECO:0000256" key="3">
    <source>
        <dbReference type="ARBA" id="ARBA00022553"/>
    </source>
</evidence>
<dbReference type="EMBL" id="JBAMIC010000003">
    <property type="protein sequence ID" value="KAK7110523.1"/>
    <property type="molecule type" value="Genomic_DNA"/>
</dbReference>
<dbReference type="InterPro" id="IPR027093">
    <property type="entry name" value="EAF_fam"/>
</dbReference>
<keyword evidence="5" id="KW-0010">Activator</keyword>
<keyword evidence="7" id="KW-0539">Nucleus</keyword>
<evidence type="ECO:0000256" key="8">
    <source>
        <dbReference type="SAM" id="MobiDB-lite"/>
    </source>
</evidence>
<name>A0AAN9BSR2_9CAEN</name>
<evidence type="ECO:0000259" key="9">
    <source>
        <dbReference type="Pfam" id="PF09816"/>
    </source>
</evidence>
<reference evidence="10 12" key="1">
    <citation type="submission" date="2024-02" db="EMBL/GenBank/DDBJ databases">
        <title>Chromosome-scale genome assembly of the rough periwinkle Littorina saxatilis.</title>
        <authorList>
            <person name="De Jode A."/>
            <person name="Faria R."/>
            <person name="Formenti G."/>
            <person name="Sims Y."/>
            <person name="Smith T.P."/>
            <person name="Tracey A."/>
            <person name="Wood J.M.D."/>
            <person name="Zagrodzka Z.B."/>
            <person name="Johannesson K."/>
            <person name="Butlin R.K."/>
            <person name="Leder E.H."/>
        </authorList>
    </citation>
    <scope>NUCLEOTIDE SEQUENCE [LARGE SCALE GENOMIC DNA]</scope>
    <source>
        <strain evidence="10">Snail1</strain>
        <tissue evidence="10">Muscle</tissue>
    </source>
</reference>
<dbReference type="EMBL" id="JBAMIC010000003">
    <property type="protein sequence ID" value="KAK7110499.1"/>
    <property type="molecule type" value="Genomic_DNA"/>
</dbReference>
<dbReference type="InterPro" id="IPR019194">
    <property type="entry name" value="Tscrpt_elong_fac_Eaf_N"/>
</dbReference>
<evidence type="ECO:0000313" key="11">
    <source>
        <dbReference type="EMBL" id="KAK7110523.1"/>
    </source>
</evidence>
<organism evidence="10 12">
    <name type="scientific">Littorina saxatilis</name>
    <dbReference type="NCBI Taxonomy" id="31220"/>
    <lineage>
        <taxon>Eukaryota</taxon>
        <taxon>Metazoa</taxon>
        <taxon>Spiralia</taxon>
        <taxon>Lophotrochozoa</taxon>
        <taxon>Mollusca</taxon>
        <taxon>Gastropoda</taxon>
        <taxon>Caenogastropoda</taxon>
        <taxon>Littorinimorpha</taxon>
        <taxon>Littorinoidea</taxon>
        <taxon>Littorinidae</taxon>
        <taxon>Littorina</taxon>
    </lineage>
</organism>
<feature type="domain" description="Transcription elongation factor Eaf N-terminal" evidence="9">
    <location>
        <begin position="10"/>
        <end position="109"/>
    </location>
</feature>
<gene>
    <name evidence="10" type="ORF">V1264_014359</name>
    <name evidence="11" type="ORF">V1264_014378</name>
</gene>
<feature type="compositionally biased region" description="Low complexity" evidence="8">
    <location>
        <begin position="191"/>
        <end position="205"/>
    </location>
</feature>
<feature type="region of interest" description="Disordered" evidence="8">
    <location>
        <begin position="105"/>
        <end position="223"/>
    </location>
</feature>
<comment type="similarity">
    <text evidence="2">Belongs to the EAF family.</text>
</comment>
<dbReference type="GO" id="GO:0032783">
    <property type="term" value="C:super elongation complex"/>
    <property type="evidence" value="ECO:0007669"/>
    <property type="project" value="InterPro"/>
</dbReference>
<comment type="subcellular location">
    <subcellularLocation>
        <location evidence="1">Nucleus</location>
    </subcellularLocation>
</comment>
<dbReference type="Proteomes" id="UP001374579">
    <property type="component" value="Unassembled WGS sequence"/>
</dbReference>
<feature type="compositionally biased region" description="Low complexity" evidence="8">
    <location>
        <begin position="128"/>
        <end position="154"/>
    </location>
</feature>
<comment type="caution">
    <text evidence="10">The sequence shown here is derived from an EMBL/GenBank/DDBJ whole genome shotgun (WGS) entry which is preliminary data.</text>
</comment>
<dbReference type="AlphaFoldDB" id="A0AAN9BSR2"/>
<dbReference type="Pfam" id="PF09816">
    <property type="entry name" value="EAF"/>
    <property type="match status" value="1"/>
</dbReference>
<keyword evidence="4" id="KW-0805">Transcription regulation</keyword>
<sequence length="223" mass="23950">MALPVDSEVHELRLGKSFEPNSRVAFHSFRYDFKPASVDTSQEAKLEVGEGNQVTVTVPHVQGAGTSHTVYKGNKKPTAKECVLIIDHETGSYTLEKMDQTALVKKTRTERESTKVHRPATPVEVKKTSPSKSKNSKSSPPLSLDSPSITPLPSDGDKEADIALIGDLSSDSSDSSDDDEMTEVPPRFQNGSQQAPAPSTSSAGSFLKDDLELSESGSDSDSD</sequence>
<dbReference type="PANTHER" id="PTHR15970">
    <property type="entry name" value="ELL-ASSOCIATED FACTOR EAF"/>
    <property type="match status" value="1"/>
</dbReference>
<evidence type="ECO:0000256" key="2">
    <source>
        <dbReference type="ARBA" id="ARBA00007798"/>
    </source>
</evidence>
<evidence type="ECO:0000256" key="4">
    <source>
        <dbReference type="ARBA" id="ARBA00023015"/>
    </source>
</evidence>
<evidence type="ECO:0000256" key="5">
    <source>
        <dbReference type="ARBA" id="ARBA00023159"/>
    </source>
</evidence>
<evidence type="ECO:0000256" key="7">
    <source>
        <dbReference type="ARBA" id="ARBA00023242"/>
    </source>
</evidence>